<evidence type="ECO:0000256" key="2">
    <source>
        <dbReference type="ARBA" id="ARBA00005988"/>
    </source>
</evidence>
<dbReference type="OrthoDB" id="9802862at2"/>
<evidence type="ECO:0000256" key="5">
    <source>
        <dbReference type="ARBA" id="ARBA00022833"/>
    </source>
</evidence>
<evidence type="ECO:0000313" key="9">
    <source>
        <dbReference type="EMBL" id="TDQ41690.1"/>
    </source>
</evidence>
<keyword evidence="3" id="KW-0645">Protease</keyword>
<protein>
    <submittedName>
        <fullName evidence="9">G-D-glutamyl-meso-diaminopimelate peptidase</fullName>
    </submittedName>
</protein>
<proteinExistence type="inferred from homology"/>
<keyword evidence="4" id="KW-0378">Hydrolase</keyword>
<keyword evidence="5" id="KW-0862">Zinc</keyword>
<evidence type="ECO:0000256" key="3">
    <source>
        <dbReference type="ARBA" id="ARBA00022670"/>
    </source>
</evidence>
<dbReference type="Pfam" id="PF00246">
    <property type="entry name" value="Peptidase_M14"/>
    <property type="match status" value="1"/>
</dbReference>
<evidence type="ECO:0000256" key="6">
    <source>
        <dbReference type="ARBA" id="ARBA00023049"/>
    </source>
</evidence>
<comment type="caution">
    <text evidence="9">The sequence shown here is derived from an EMBL/GenBank/DDBJ whole genome shotgun (WGS) entry which is preliminary data.</text>
</comment>
<dbReference type="GO" id="GO:0006508">
    <property type="term" value="P:proteolysis"/>
    <property type="evidence" value="ECO:0007669"/>
    <property type="project" value="UniProtKB-KW"/>
</dbReference>
<dbReference type="GO" id="GO:0005615">
    <property type="term" value="C:extracellular space"/>
    <property type="evidence" value="ECO:0007669"/>
    <property type="project" value="TreeGrafter"/>
</dbReference>
<organism evidence="9 10">
    <name type="scientific">Aureibacillus halotolerans</name>
    <dbReference type="NCBI Taxonomy" id="1508390"/>
    <lineage>
        <taxon>Bacteria</taxon>
        <taxon>Bacillati</taxon>
        <taxon>Bacillota</taxon>
        <taxon>Bacilli</taxon>
        <taxon>Bacillales</taxon>
        <taxon>Bacillaceae</taxon>
        <taxon>Aureibacillus</taxon>
    </lineage>
</organism>
<dbReference type="CDD" id="cd06229">
    <property type="entry name" value="M14_Endopeptidase_I"/>
    <property type="match status" value="1"/>
</dbReference>
<accession>A0A4R6U5D9</accession>
<dbReference type="Proteomes" id="UP000295632">
    <property type="component" value="Unassembled WGS sequence"/>
</dbReference>
<feature type="active site" description="Proton donor/acceptor" evidence="7">
    <location>
        <position position="262"/>
    </location>
</feature>
<keyword evidence="6" id="KW-0482">Metalloprotease</keyword>
<keyword evidence="10" id="KW-1185">Reference proteome</keyword>
<dbReference type="Gene3D" id="3.40.630.10">
    <property type="entry name" value="Zn peptidases"/>
    <property type="match status" value="1"/>
</dbReference>
<dbReference type="EMBL" id="SNYJ01000003">
    <property type="protein sequence ID" value="TDQ41690.1"/>
    <property type="molecule type" value="Genomic_DNA"/>
</dbReference>
<feature type="domain" description="Peptidase M14" evidence="8">
    <location>
        <begin position="3"/>
        <end position="285"/>
    </location>
</feature>
<dbReference type="SMART" id="SM00631">
    <property type="entry name" value="Zn_pept"/>
    <property type="match status" value="1"/>
</dbReference>
<comment type="similarity">
    <text evidence="2 7">Belongs to the peptidase M14 family.</text>
</comment>
<evidence type="ECO:0000256" key="7">
    <source>
        <dbReference type="PROSITE-ProRule" id="PRU01379"/>
    </source>
</evidence>
<evidence type="ECO:0000313" key="10">
    <source>
        <dbReference type="Proteomes" id="UP000295632"/>
    </source>
</evidence>
<dbReference type="SUPFAM" id="SSF53187">
    <property type="entry name" value="Zn-dependent exopeptidases"/>
    <property type="match status" value="1"/>
</dbReference>
<gene>
    <name evidence="9" type="ORF">EV213_103273</name>
</gene>
<reference evidence="9 10" key="1">
    <citation type="submission" date="2019-03" db="EMBL/GenBank/DDBJ databases">
        <title>Genomic Encyclopedia of Type Strains, Phase IV (KMG-IV): sequencing the most valuable type-strain genomes for metagenomic binning, comparative biology and taxonomic classification.</title>
        <authorList>
            <person name="Goeker M."/>
        </authorList>
    </citation>
    <scope>NUCLEOTIDE SEQUENCE [LARGE SCALE GENOMIC DNA]</scope>
    <source>
        <strain evidence="9 10">DSM 28697</strain>
    </source>
</reference>
<sequence length="291" mass="32983">MQGHASEAFGSRQVIRRLHRLHATCPFITLRTIGYSLAGTPLLEARIGQGKTVVHANAGFHAHEWITSYALLDFLERYAMQMNTIKETPWNKAYETYTLSVVPIVNPDGVDLIRFGPCVFPDYKDILGELNHFRTDYSGWKANLRGVDLNNQFPAGWEIEQKRKPLAPAPRDFPGYAPLSEPEAQAMHLLACESSFATVLAFHTQGEVIYWGYQEAEPTEAKEMVERMQTFSGYRPVRTIDSHAGYKDWFIDTYRKPGFTIELGKGINPLPFSMYQGVFNSLTHIMASVML</sequence>
<evidence type="ECO:0000256" key="1">
    <source>
        <dbReference type="ARBA" id="ARBA00001947"/>
    </source>
</evidence>
<dbReference type="InterPro" id="IPR000834">
    <property type="entry name" value="Peptidase_M14"/>
</dbReference>
<dbReference type="GO" id="GO:0004181">
    <property type="term" value="F:metallocarboxypeptidase activity"/>
    <property type="evidence" value="ECO:0007669"/>
    <property type="project" value="InterPro"/>
</dbReference>
<comment type="cofactor">
    <cofactor evidence="1">
        <name>Zn(2+)</name>
        <dbReference type="ChEBI" id="CHEBI:29105"/>
    </cofactor>
</comment>
<dbReference type="PROSITE" id="PS52035">
    <property type="entry name" value="PEPTIDASE_M14"/>
    <property type="match status" value="1"/>
</dbReference>
<dbReference type="PANTHER" id="PTHR11705:SF143">
    <property type="entry name" value="SLL0236 PROTEIN"/>
    <property type="match status" value="1"/>
</dbReference>
<evidence type="ECO:0000259" key="8">
    <source>
        <dbReference type="PROSITE" id="PS52035"/>
    </source>
</evidence>
<dbReference type="PANTHER" id="PTHR11705">
    <property type="entry name" value="PROTEASE FAMILY M14 CARBOXYPEPTIDASE A,B"/>
    <property type="match status" value="1"/>
</dbReference>
<dbReference type="GO" id="GO:0008270">
    <property type="term" value="F:zinc ion binding"/>
    <property type="evidence" value="ECO:0007669"/>
    <property type="project" value="InterPro"/>
</dbReference>
<evidence type="ECO:0000256" key="4">
    <source>
        <dbReference type="ARBA" id="ARBA00022801"/>
    </source>
</evidence>
<dbReference type="AlphaFoldDB" id="A0A4R6U5D9"/>
<name>A0A4R6U5D9_9BACI</name>
<dbReference type="InterPro" id="IPR034274">
    <property type="entry name" value="ENP1_M14_CPD"/>
</dbReference>
<dbReference type="RefSeq" id="WP_133579545.1">
    <property type="nucleotide sequence ID" value="NZ_SNYJ01000003.1"/>
</dbReference>